<evidence type="ECO:0000259" key="5">
    <source>
        <dbReference type="Pfam" id="PF14905"/>
    </source>
</evidence>
<feature type="domain" description="Outer membrane protein beta-barrel" evidence="5">
    <location>
        <begin position="340"/>
        <end position="713"/>
    </location>
</feature>
<dbReference type="AlphaFoldDB" id="A0AA91A953"/>
<dbReference type="GO" id="GO:0009279">
    <property type="term" value="C:cell outer membrane"/>
    <property type="evidence" value="ECO:0007669"/>
    <property type="project" value="UniProtKB-SubCell"/>
</dbReference>
<comment type="subcellular location">
    <subcellularLocation>
        <location evidence="1">Cell outer membrane</location>
    </subcellularLocation>
</comment>
<keyword evidence="6" id="KW-0675">Receptor</keyword>
<evidence type="ECO:0000313" key="7">
    <source>
        <dbReference type="Proteomes" id="UP000421283"/>
    </source>
</evidence>
<organism evidence="6 7">
    <name type="scientific">Segatella copri</name>
    <dbReference type="NCBI Taxonomy" id="165179"/>
    <lineage>
        <taxon>Bacteria</taxon>
        <taxon>Pseudomonadati</taxon>
        <taxon>Bacteroidota</taxon>
        <taxon>Bacteroidia</taxon>
        <taxon>Bacteroidales</taxon>
        <taxon>Prevotellaceae</taxon>
        <taxon>Segatella</taxon>
    </lineage>
</organism>
<sequence length="739" mass="83254">MIKISMKCNKILVALCFFMVILCQIASARNLIARDMGANKGDVPANIAILDSDSNVVAKSMTGISDSTAISLSDVEVIGHRKNIKLSGHNLLVDVEHDSIFNHQNDIYELIGKVPGVLHVGNSFNVLGKGAPVYYLNGRKVRDQSLIDNLPVDQIKSLKIVAMPGADYDTSGSPVVDIKTKILGDGVAFNAIGNVTQAKHLAHKTGFSSTYNSGKIDLYGKYYYRRNNASESSDYNKQVLADTIWNKMQHIESLTHSGSHTYSAGMTYHLSDKSELGMLYSGMYTDGKVETRDTFSVVPNAGPAYYLFDKNKSKNNLLTHHVNMYYDASLNHAWHVSVVMDYISKASNTNSALKENHIGTSSEVSYMGHSKWNVLASNFHATHDFGKWGTLGMGYDFSYSEGLDKIDYERLKYDGRFENKEVKNAVFINYELPLGDFSLSTGIRYQNLYSRRKNEKASVIEAHSDNTFLPSVTLSYSHGLLVQNLSYSIGTERANYADMNDNVTYVNRYEQSKGNSQLKTAITHSLSYLLMYKSLFLTLNYDYVYRPLLPVIYSLEGNSAITVSSQDNLSHRQALSAMLNWRNTYKCYTASLTGFFQKSIMHYPGIDGTTFHDGHPSTILNFDNDFKLPKHFLLSLSWQQVWGGYMESINVKSSSSVNLSIKKSFLNDRLRLSLDGYDIFNGDRNRACRQIYNVRSSFNTKYETRKVGLTLTYRFHKIKERENQTSAEVEMKRLGIPEE</sequence>
<evidence type="ECO:0000256" key="1">
    <source>
        <dbReference type="ARBA" id="ARBA00004442"/>
    </source>
</evidence>
<proteinExistence type="predicted"/>
<dbReference type="SUPFAM" id="SSF56935">
    <property type="entry name" value="Porins"/>
    <property type="match status" value="1"/>
</dbReference>
<name>A0AA91A953_9BACT</name>
<comment type="caution">
    <text evidence="6">The sequence shown here is derived from an EMBL/GenBank/DDBJ whole genome shotgun (WGS) entry which is preliminary data.</text>
</comment>
<reference evidence="7" key="1">
    <citation type="submission" date="2019-09" db="EMBL/GenBank/DDBJ databases">
        <title>Distinct polysaccharide growth profiles of human intestinal Prevotella copri isolates.</title>
        <authorList>
            <person name="Fehlner-Peach H."/>
            <person name="Magnabosco C."/>
            <person name="Raghavan V."/>
            <person name="Scher J.U."/>
            <person name="Tett A."/>
            <person name="Cox L.M."/>
            <person name="Gottsegen C."/>
            <person name="Watters A."/>
            <person name="Wiltshire- Gordon J.D."/>
            <person name="Segata N."/>
            <person name="Bonneau R."/>
            <person name="Littman D.R."/>
        </authorList>
    </citation>
    <scope>NUCLEOTIDE SEQUENCE [LARGE SCALE GENOMIC DNA]</scope>
    <source>
        <strain evidence="7">iAU3127</strain>
    </source>
</reference>
<accession>A0AA91A953</accession>
<keyword evidence="2" id="KW-0472">Membrane</keyword>
<evidence type="ECO:0000256" key="4">
    <source>
        <dbReference type="SAM" id="SignalP"/>
    </source>
</evidence>
<dbReference type="Gene3D" id="2.40.170.20">
    <property type="entry name" value="TonB-dependent receptor, beta-barrel domain"/>
    <property type="match status" value="1"/>
</dbReference>
<evidence type="ECO:0000313" key="6">
    <source>
        <dbReference type="EMBL" id="MQO93585.1"/>
    </source>
</evidence>
<gene>
    <name evidence="6" type="ORF">F7D31_13155</name>
</gene>
<dbReference type="InterPro" id="IPR041700">
    <property type="entry name" value="OMP_b-brl_3"/>
</dbReference>
<dbReference type="Proteomes" id="UP000421283">
    <property type="component" value="Unassembled WGS sequence"/>
</dbReference>
<feature type="signal peptide" evidence="4">
    <location>
        <begin position="1"/>
        <end position="28"/>
    </location>
</feature>
<dbReference type="EMBL" id="VZAP01000161">
    <property type="protein sequence ID" value="MQO93585.1"/>
    <property type="molecule type" value="Genomic_DNA"/>
</dbReference>
<keyword evidence="4" id="KW-0732">Signal</keyword>
<protein>
    <submittedName>
        <fullName evidence="6">TonB-dependent receptor</fullName>
    </submittedName>
</protein>
<evidence type="ECO:0000256" key="3">
    <source>
        <dbReference type="ARBA" id="ARBA00023237"/>
    </source>
</evidence>
<feature type="chain" id="PRO_5041661382" evidence="4">
    <location>
        <begin position="29"/>
        <end position="739"/>
    </location>
</feature>
<dbReference type="InterPro" id="IPR036942">
    <property type="entry name" value="Beta-barrel_TonB_sf"/>
</dbReference>
<dbReference type="Pfam" id="PF14905">
    <property type="entry name" value="OMP_b-brl_3"/>
    <property type="match status" value="1"/>
</dbReference>
<keyword evidence="3" id="KW-0998">Cell outer membrane</keyword>
<evidence type="ECO:0000256" key="2">
    <source>
        <dbReference type="ARBA" id="ARBA00023136"/>
    </source>
</evidence>